<reference evidence="2" key="1">
    <citation type="submission" date="2018-02" db="EMBL/GenBank/DDBJ databases">
        <authorList>
            <person name="Cohen D.B."/>
            <person name="Kent A.D."/>
        </authorList>
    </citation>
    <scope>NUCLEOTIDE SEQUENCE</scope>
</reference>
<gene>
    <name evidence="2" type="ORF">FSB_LOCUS42594</name>
</gene>
<feature type="compositionally biased region" description="Polar residues" evidence="1">
    <location>
        <begin position="802"/>
        <end position="813"/>
    </location>
</feature>
<evidence type="ECO:0000256" key="1">
    <source>
        <dbReference type="SAM" id="MobiDB-lite"/>
    </source>
</evidence>
<feature type="compositionally biased region" description="Polar residues" evidence="1">
    <location>
        <begin position="564"/>
        <end position="578"/>
    </location>
</feature>
<sequence>MASSSTAPVGPPPQPGSGEELEVPPSAPAASYRGNGGRPSSFSARSRRVCASATLLRFWRGRGSTGRDWDWTVSGLEPMVDQAWVPNLDEISELLIQKGDLQATPINFDFLCAASKDWSHWVDREILDPDFWDRLVDAGVHWSILISRSCNMFRDTESLRELLRRGGGCSSSEEAGVHQTEWLACAFFLTRWGCSPPCCFCTVLAMISAGHCFPIAPLFLGHLYSQLDLLHDCEIQGDSCYILSATFNTSVLQTFFWEHSVSYTFAARDKSAAWDRFSDLPREFLERFPDFKDNLPLVYRWVGLKTHDHDLVDALDYEENVLFRPYGDDHPGFTCASIFRKFYGPSPLIRDLKVEDYRSLSYLSIVNPSFLPVLSATGVYFIPYCPQRVQRQFGLDQGIPLGPQETGTCVADLTTFLKSRAFARWGGETIRVLIPGGHRFGFNTPSMGAYWQRFTQSMVDFVIAGRSDKTPMSVHRKASVSNPYLTPPSQSAISYANSQKLGFAEWDASRGGWIAYTIHLPEGWRNSVNVVEDRLIMLSKRGKVNKRDAPVDPAIEKTPKKATLSESTTARVQESAKSATAPPKRKTRAGKESKSTPSVPSAVEESTATPLEEPAESTESPPKKAKAGKKSKSTAPVTSAVKGSTTAPVKGPTKSTVAPSKPKSVGASSPQQSSKKSAASRPPKSQKKVNVSSSSLDEEEPSAVPAPSPPRKKKFTAPLFPLGAAGRTRSKSGPKVTHGSGRSGGGVVDVEDSDVADDDVIASPVRKDAPQAAAVDQDEDLGKSTAGSSEAGDESMGEEHSFSSASFFDSTPGSLPEDQVVSAGSTADDDNMSEADDSSMEAAGSMEEELAIVPHGGHDDDSAADADVDPISFSLPQTVLTRAGFDVSMAHVMEGVSLFGVTPSLRAIPAGGFVIPASHLTSEDSPVVGGALMPEETHAQSLVESGSVVDLGVDAAGHDAPIEDAGISAVDTLAGSDHLENIGVDDAVHVSEEIDEVGITGEVTVVSPPRRPTIEAGPSVSVGGLSSEVAAFFREFDARDTQSSSRAVLLVFQWASGALCIGLGGPMMSLLGSVLAAMDESSLEDVTKTQILRVEECDPRPYGSELTAYQAAMTSTGGVIPRSERGGSFLDSLLD</sequence>
<organism evidence="2">
    <name type="scientific">Fagus sylvatica</name>
    <name type="common">Beechnut</name>
    <dbReference type="NCBI Taxonomy" id="28930"/>
    <lineage>
        <taxon>Eukaryota</taxon>
        <taxon>Viridiplantae</taxon>
        <taxon>Streptophyta</taxon>
        <taxon>Embryophyta</taxon>
        <taxon>Tracheophyta</taxon>
        <taxon>Spermatophyta</taxon>
        <taxon>Magnoliopsida</taxon>
        <taxon>eudicotyledons</taxon>
        <taxon>Gunneridae</taxon>
        <taxon>Pentapetalae</taxon>
        <taxon>rosids</taxon>
        <taxon>fabids</taxon>
        <taxon>Fagales</taxon>
        <taxon>Fagaceae</taxon>
        <taxon>Fagus</taxon>
    </lineage>
</organism>
<evidence type="ECO:0000313" key="2">
    <source>
        <dbReference type="EMBL" id="SPD14712.1"/>
    </source>
</evidence>
<feature type="region of interest" description="Disordered" evidence="1">
    <location>
        <begin position="544"/>
        <end position="845"/>
    </location>
</feature>
<dbReference type="AlphaFoldDB" id="A0A2N9HR27"/>
<dbReference type="GO" id="GO:0010073">
    <property type="term" value="P:meristem maintenance"/>
    <property type="evidence" value="ECO:0007669"/>
    <property type="project" value="InterPro"/>
</dbReference>
<dbReference type="PANTHER" id="PTHR46033">
    <property type="entry name" value="PROTEIN MAIN-LIKE 2"/>
    <property type="match status" value="1"/>
</dbReference>
<feature type="compositionally biased region" description="Acidic residues" evidence="1">
    <location>
        <begin position="749"/>
        <end position="760"/>
    </location>
</feature>
<feature type="compositionally biased region" description="Polar residues" evidence="1">
    <location>
        <begin position="595"/>
        <end position="609"/>
    </location>
</feature>
<dbReference type="InterPro" id="IPR044824">
    <property type="entry name" value="MAIN-like"/>
</dbReference>
<feature type="compositionally biased region" description="Basic and acidic residues" evidence="1">
    <location>
        <begin position="545"/>
        <end position="559"/>
    </location>
</feature>
<feature type="compositionally biased region" description="Basic residues" evidence="1">
    <location>
        <begin position="623"/>
        <end position="632"/>
    </location>
</feature>
<feature type="region of interest" description="Disordered" evidence="1">
    <location>
        <begin position="1"/>
        <end position="43"/>
    </location>
</feature>
<name>A0A2N9HR27_FAGSY</name>
<feature type="compositionally biased region" description="Polar residues" evidence="1">
    <location>
        <begin position="641"/>
        <end position="658"/>
    </location>
</feature>
<proteinExistence type="predicted"/>
<feature type="compositionally biased region" description="Low complexity" evidence="1">
    <location>
        <begin position="667"/>
        <end position="695"/>
    </location>
</feature>
<feature type="compositionally biased region" description="Acidic residues" evidence="1">
    <location>
        <begin position="827"/>
        <end position="839"/>
    </location>
</feature>
<dbReference type="EMBL" id="OIVN01003979">
    <property type="protein sequence ID" value="SPD14712.1"/>
    <property type="molecule type" value="Genomic_DNA"/>
</dbReference>
<accession>A0A2N9HR27</accession>
<dbReference type="PANTHER" id="PTHR46033:SF16">
    <property type="entry name" value="AMINOTRANSFERASE-LIKE PLANT MOBILE DOMAIN-CONTAINING PROTEIN"/>
    <property type="match status" value="1"/>
</dbReference>
<protein>
    <submittedName>
        <fullName evidence="2">Uncharacterized protein</fullName>
    </submittedName>
</protein>